<sequence length="139" mass="15609">MEYHIRWILSTLFIIFYCILGNEAAYRSRRRTTSYSMEPWMIAMIVVSCLSIIAVPVVIMICIKCGCCKVQQRAPHTQIIQNGGQQMYPPPPPYGYSNPADSSGNPGNQFNYAGTQGFSQPMQNNYGSPMGTYNTDGKY</sequence>
<dbReference type="EnsemblMetazoa" id="G29920.2">
    <property type="protein sequence ID" value="G29920.2:cds"/>
    <property type="gene ID" value="G29920"/>
</dbReference>
<name>A0A8W8LVC8_MAGGI</name>
<dbReference type="AlphaFoldDB" id="A0A8W8LVC8"/>
<evidence type="ECO:0000256" key="2">
    <source>
        <dbReference type="SAM" id="Phobius"/>
    </source>
</evidence>
<organism evidence="3 4">
    <name type="scientific">Magallana gigas</name>
    <name type="common">Pacific oyster</name>
    <name type="synonym">Crassostrea gigas</name>
    <dbReference type="NCBI Taxonomy" id="29159"/>
    <lineage>
        <taxon>Eukaryota</taxon>
        <taxon>Metazoa</taxon>
        <taxon>Spiralia</taxon>
        <taxon>Lophotrochozoa</taxon>
        <taxon>Mollusca</taxon>
        <taxon>Bivalvia</taxon>
        <taxon>Autobranchia</taxon>
        <taxon>Pteriomorphia</taxon>
        <taxon>Ostreida</taxon>
        <taxon>Ostreoidea</taxon>
        <taxon>Ostreidae</taxon>
        <taxon>Magallana</taxon>
    </lineage>
</organism>
<feature type="transmembrane region" description="Helical" evidence="2">
    <location>
        <begin position="7"/>
        <end position="28"/>
    </location>
</feature>
<keyword evidence="2" id="KW-0812">Transmembrane</keyword>
<feature type="transmembrane region" description="Helical" evidence="2">
    <location>
        <begin position="40"/>
        <end position="63"/>
    </location>
</feature>
<dbReference type="OMA" id="VIMICIK"/>
<keyword evidence="4" id="KW-1185">Reference proteome</keyword>
<feature type="region of interest" description="Disordered" evidence="1">
    <location>
        <begin position="82"/>
        <end position="108"/>
    </location>
</feature>
<keyword evidence="2" id="KW-0472">Membrane</keyword>
<proteinExistence type="predicted"/>
<dbReference type="OrthoDB" id="6202616at2759"/>
<protein>
    <submittedName>
        <fullName evidence="3">Uncharacterized protein</fullName>
    </submittedName>
</protein>
<accession>A0A8W8LVC8</accession>
<dbReference type="Proteomes" id="UP000005408">
    <property type="component" value="Unassembled WGS sequence"/>
</dbReference>
<reference evidence="3" key="1">
    <citation type="submission" date="2022-08" db="UniProtKB">
        <authorList>
            <consortium name="EnsemblMetazoa"/>
        </authorList>
    </citation>
    <scope>IDENTIFICATION</scope>
    <source>
        <strain evidence="3">05x7-T-G4-1.051#20</strain>
    </source>
</reference>
<evidence type="ECO:0000313" key="4">
    <source>
        <dbReference type="Proteomes" id="UP000005408"/>
    </source>
</evidence>
<keyword evidence="2" id="KW-1133">Transmembrane helix</keyword>
<evidence type="ECO:0000313" key="3">
    <source>
        <dbReference type="EnsemblMetazoa" id="G29920.2:cds"/>
    </source>
</evidence>
<evidence type="ECO:0000256" key="1">
    <source>
        <dbReference type="SAM" id="MobiDB-lite"/>
    </source>
</evidence>